<proteinExistence type="predicted"/>
<sequence length="455" mass="52080">MEKEQQPPSSPPSLPSEIIYDILTKLPIKSLMRFRCLSKLCSSYITSPSFAELHALNFPIKTVGLLVTCPARLQTAQHFFSVDFDGGLAVPLLTIPPRFSRYTTRSVNGIILMDFGLYATLCNPSTRQTFNTPFVCSLTSPSVNSTYFCVNSFGFDPVSKKYKVLNSWAIPGRDPEYRIFELGTNSWRPLKGGPNYYPQRESVCVDGFVYFRSWVSTHKNGRTVLIAFDLHEESFRVIEIPAKALARRSESELIVYSGRPAIADHLLLEDATMTIWVLDENDGDYWVQIKVFLPEDYGEEILEEDIDYFVDCIGRNNELLLVPQTLSDSVYVIHYDVVNRSMRRAEIFGLPEDRFHAKVMMIGLQRLANILRSRMRNMRLKNLYHKIEKTESMRQEEKGHRKTQKPTATTLKSADPIAGDSVSRCESCNFLVNFSTVSGRVYFIKVLWELNPHFL</sequence>
<protein>
    <submittedName>
        <fullName evidence="1">F-box protein</fullName>
    </submittedName>
</protein>
<evidence type="ECO:0000313" key="1">
    <source>
        <dbReference type="EMBL" id="KAH9772080.1"/>
    </source>
</evidence>
<accession>A0ACB8LFK0</accession>
<keyword evidence="2" id="KW-1185">Reference proteome</keyword>
<dbReference type="Proteomes" id="UP000829398">
    <property type="component" value="Chromosome 4"/>
</dbReference>
<reference evidence="2" key="1">
    <citation type="journal article" date="2023" name="Hortic. Res.">
        <title>A chromosome-level phased genome enabling allele-level studies in sweet orange: a case study on citrus Huanglongbing tolerance.</title>
        <authorList>
            <person name="Wu B."/>
            <person name="Yu Q."/>
            <person name="Deng Z."/>
            <person name="Duan Y."/>
            <person name="Luo F."/>
            <person name="Gmitter F. Jr."/>
        </authorList>
    </citation>
    <scope>NUCLEOTIDE SEQUENCE [LARGE SCALE GENOMIC DNA]</scope>
    <source>
        <strain evidence="2">cv. Valencia</strain>
    </source>
</reference>
<gene>
    <name evidence="1" type="ORF">KPL71_012913</name>
</gene>
<name>A0ACB8LFK0_CITSI</name>
<comment type="caution">
    <text evidence="1">The sequence shown here is derived from an EMBL/GenBank/DDBJ whole genome shotgun (WGS) entry which is preliminary data.</text>
</comment>
<evidence type="ECO:0000313" key="2">
    <source>
        <dbReference type="Proteomes" id="UP000829398"/>
    </source>
</evidence>
<organism evidence="1 2">
    <name type="scientific">Citrus sinensis</name>
    <name type="common">Sweet orange</name>
    <name type="synonym">Citrus aurantium var. sinensis</name>
    <dbReference type="NCBI Taxonomy" id="2711"/>
    <lineage>
        <taxon>Eukaryota</taxon>
        <taxon>Viridiplantae</taxon>
        <taxon>Streptophyta</taxon>
        <taxon>Embryophyta</taxon>
        <taxon>Tracheophyta</taxon>
        <taxon>Spermatophyta</taxon>
        <taxon>Magnoliopsida</taxon>
        <taxon>eudicotyledons</taxon>
        <taxon>Gunneridae</taxon>
        <taxon>Pentapetalae</taxon>
        <taxon>rosids</taxon>
        <taxon>malvids</taxon>
        <taxon>Sapindales</taxon>
        <taxon>Rutaceae</taxon>
        <taxon>Aurantioideae</taxon>
        <taxon>Citrus</taxon>
    </lineage>
</organism>
<dbReference type="EMBL" id="CM039173">
    <property type="protein sequence ID" value="KAH9772080.1"/>
    <property type="molecule type" value="Genomic_DNA"/>
</dbReference>